<feature type="region of interest" description="Disordered" evidence="1">
    <location>
        <begin position="1"/>
        <end position="51"/>
    </location>
</feature>
<dbReference type="WBParaSite" id="L893_g259.t1">
    <property type="protein sequence ID" value="L893_g259.t1"/>
    <property type="gene ID" value="L893_g259"/>
</dbReference>
<reference evidence="3" key="1">
    <citation type="submission" date="2016-11" db="UniProtKB">
        <authorList>
            <consortium name="WormBaseParasite"/>
        </authorList>
    </citation>
    <scope>IDENTIFICATION</scope>
</reference>
<proteinExistence type="predicted"/>
<evidence type="ECO:0000313" key="2">
    <source>
        <dbReference type="Proteomes" id="UP000095287"/>
    </source>
</evidence>
<feature type="compositionally biased region" description="Basic and acidic residues" evidence="1">
    <location>
        <begin position="18"/>
        <end position="27"/>
    </location>
</feature>
<dbReference type="Proteomes" id="UP000095287">
    <property type="component" value="Unplaced"/>
</dbReference>
<evidence type="ECO:0000256" key="1">
    <source>
        <dbReference type="SAM" id="MobiDB-lite"/>
    </source>
</evidence>
<feature type="compositionally biased region" description="Polar residues" evidence="1">
    <location>
        <begin position="1"/>
        <end position="10"/>
    </location>
</feature>
<organism evidence="2 3">
    <name type="scientific">Steinernema glaseri</name>
    <dbReference type="NCBI Taxonomy" id="37863"/>
    <lineage>
        <taxon>Eukaryota</taxon>
        <taxon>Metazoa</taxon>
        <taxon>Ecdysozoa</taxon>
        <taxon>Nematoda</taxon>
        <taxon>Chromadorea</taxon>
        <taxon>Rhabditida</taxon>
        <taxon>Tylenchina</taxon>
        <taxon>Panagrolaimomorpha</taxon>
        <taxon>Strongyloidoidea</taxon>
        <taxon>Steinernematidae</taxon>
        <taxon>Steinernema</taxon>
    </lineage>
</organism>
<sequence length="51" mass="5689">MTKPTTATSRRSSRIQHPRPDASAADRRSRRTPAQRSTMMPPPDASAADRR</sequence>
<keyword evidence="2" id="KW-1185">Reference proteome</keyword>
<dbReference type="AlphaFoldDB" id="A0A1I7ZFS8"/>
<accession>A0A1I7ZFS8</accession>
<name>A0A1I7ZFS8_9BILA</name>
<evidence type="ECO:0000313" key="3">
    <source>
        <dbReference type="WBParaSite" id="L893_g259.t1"/>
    </source>
</evidence>
<protein>
    <submittedName>
        <fullName evidence="3">Uncharacterized protein</fullName>
    </submittedName>
</protein>